<dbReference type="CDD" id="cd06464">
    <property type="entry name" value="ACD_sHsps-like"/>
    <property type="match status" value="1"/>
</dbReference>
<protein>
    <submittedName>
        <fullName evidence="4">Hsp20/alpha crystallin family protein</fullName>
    </submittedName>
</protein>
<dbReference type="Proteomes" id="UP000600139">
    <property type="component" value="Unassembled WGS sequence"/>
</dbReference>
<evidence type="ECO:0000313" key="5">
    <source>
        <dbReference type="Proteomes" id="UP000600139"/>
    </source>
</evidence>
<proteinExistence type="inferred from homology"/>
<sequence>MSNCQCPTETAAVRPQFRTREDENGATLQIALPGVRKEDINLTLHESSLRIDATRGDTVPEDWKTHRDTGAVQRYGLDIRLTNRLDGTKTTATIDAGVLTLQVPLREESKPRQIAVN</sequence>
<dbReference type="RefSeq" id="WP_200352662.1">
    <property type="nucleotide sequence ID" value="NZ_BAABHZ010000001.1"/>
</dbReference>
<evidence type="ECO:0000259" key="3">
    <source>
        <dbReference type="PROSITE" id="PS01031"/>
    </source>
</evidence>
<dbReference type="AlphaFoldDB" id="A0A934VD27"/>
<dbReference type="InterPro" id="IPR002068">
    <property type="entry name" value="A-crystallin/Hsp20_dom"/>
</dbReference>
<name>A0A934VD27_9BACT</name>
<evidence type="ECO:0000313" key="4">
    <source>
        <dbReference type="EMBL" id="MBK1817730.1"/>
    </source>
</evidence>
<evidence type="ECO:0000256" key="1">
    <source>
        <dbReference type="PROSITE-ProRule" id="PRU00285"/>
    </source>
</evidence>
<keyword evidence="5" id="KW-1185">Reference proteome</keyword>
<comment type="similarity">
    <text evidence="1 2">Belongs to the small heat shock protein (HSP20) family.</text>
</comment>
<comment type="caution">
    <text evidence="4">The sequence shown here is derived from an EMBL/GenBank/DDBJ whole genome shotgun (WGS) entry which is preliminary data.</text>
</comment>
<dbReference type="EMBL" id="JAENIK010000012">
    <property type="protein sequence ID" value="MBK1817730.1"/>
    <property type="molecule type" value="Genomic_DNA"/>
</dbReference>
<reference evidence="4" key="1">
    <citation type="submission" date="2021-01" db="EMBL/GenBank/DDBJ databases">
        <title>Modified the classification status of verrucomicrobia.</title>
        <authorList>
            <person name="Feng X."/>
        </authorList>
    </citation>
    <scope>NUCLEOTIDE SEQUENCE</scope>
    <source>
        <strain evidence="4">JCM 18052</strain>
    </source>
</reference>
<dbReference type="Gene3D" id="2.60.40.790">
    <property type="match status" value="1"/>
</dbReference>
<accession>A0A934VD27</accession>
<dbReference type="Pfam" id="PF00011">
    <property type="entry name" value="HSP20"/>
    <property type="match status" value="1"/>
</dbReference>
<dbReference type="InterPro" id="IPR008978">
    <property type="entry name" value="HSP20-like_chaperone"/>
</dbReference>
<feature type="domain" description="SHSP" evidence="3">
    <location>
        <begin position="8"/>
        <end position="117"/>
    </location>
</feature>
<evidence type="ECO:0000256" key="2">
    <source>
        <dbReference type="RuleBase" id="RU003616"/>
    </source>
</evidence>
<dbReference type="SUPFAM" id="SSF49764">
    <property type="entry name" value="HSP20-like chaperones"/>
    <property type="match status" value="1"/>
</dbReference>
<dbReference type="PROSITE" id="PS01031">
    <property type="entry name" value="SHSP"/>
    <property type="match status" value="1"/>
</dbReference>
<organism evidence="4 5">
    <name type="scientific">Luteolibacter yonseiensis</name>
    <dbReference type="NCBI Taxonomy" id="1144680"/>
    <lineage>
        <taxon>Bacteria</taxon>
        <taxon>Pseudomonadati</taxon>
        <taxon>Verrucomicrobiota</taxon>
        <taxon>Verrucomicrobiia</taxon>
        <taxon>Verrucomicrobiales</taxon>
        <taxon>Verrucomicrobiaceae</taxon>
        <taxon>Luteolibacter</taxon>
    </lineage>
</organism>
<gene>
    <name evidence="4" type="ORF">JIN84_19075</name>
</gene>